<proteinExistence type="predicted"/>
<reference evidence="1 2" key="1">
    <citation type="submission" date="2024-04" db="EMBL/GenBank/DDBJ databases">
        <title>Novel species of the genus Ideonella isolated from streams.</title>
        <authorList>
            <person name="Lu H."/>
        </authorList>
    </citation>
    <scope>NUCLEOTIDE SEQUENCE [LARGE SCALE GENOMIC DNA]</scope>
    <source>
        <strain evidence="1 2">LYT19W</strain>
    </source>
</reference>
<accession>A0ABU9C385</accession>
<gene>
    <name evidence="1" type="ORF">AACH00_08255</name>
</gene>
<name>A0ABU9C385_9BURK</name>
<comment type="caution">
    <text evidence="1">The sequence shown here is derived from an EMBL/GenBank/DDBJ whole genome shotgun (WGS) entry which is preliminary data.</text>
</comment>
<sequence>MAHASPTASPRFADAERRHLLKTPGLGPIVIERLEAAGIASIATLHRLGVETVVCALCAPGTNLAWRNRRNALQQALTSYLHRSGA</sequence>
<keyword evidence="2" id="KW-1185">Reference proteome</keyword>
<evidence type="ECO:0000313" key="1">
    <source>
        <dbReference type="EMBL" id="MEK8046331.1"/>
    </source>
</evidence>
<protein>
    <recommendedName>
        <fullName evidence="3">Pathogenicity locus</fullName>
    </recommendedName>
</protein>
<dbReference type="RefSeq" id="WP_341398619.1">
    <property type="nucleotide sequence ID" value="NZ_JBBUTI010000005.1"/>
</dbReference>
<dbReference type="EMBL" id="JBBUTI010000005">
    <property type="protein sequence ID" value="MEK8046331.1"/>
    <property type="molecule type" value="Genomic_DNA"/>
</dbReference>
<evidence type="ECO:0000313" key="2">
    <source>
        <dbReference type="Proteomes" id="UP001379945"/>
    </source>
</evidence>
<dbReference type="Proteomes" id="UP001379945">
    <property type="component" value="Unassembled WGS sequence"/>
</dbReference>
<evidence type="ECO:0008006" key="3">
    <source>
        <dbReference type="Google" id="ProtNLM"/>
    </source>
</evidence>
<organism evidence="1 2">
    <name type="scientific">Ideonella margarita</name>
    <dbReference type="NCBI Taxonomy" id="2984191"/>
    <lineage>
        <taxon>Bacteria</taxon>
        <taxon>Pseudomonadati</taxon>
        <taxon>Pseudomonadota</taxon>
        <taxon>Betaproteobacteria</taxon>
        <taxon>Burkholderiales</taxon>
        <taxon>Sphaerotilaceae</taxon>
        <taxon>Ideonella</taxon>
    </lineage>
</organism>